<dbReference type="AlphaFoldDB" id="E0TDB2"/>
<dbReference type="Pfam" id="PF13621">
    <property type="entry name" value="Cupin_8"/>
    <property type="match status" value="1"/>
</dbReference>
<dbReference type="EMBL" id="CP002156">
    <property type="protein sequence ID" value="ADM09935.1"/>
    <property type="molecule type" value="Genomic_DNA"/>
</dbReference>
<dbReference type="STRING" id="314260.PB2503_09409"/>
<dbReference type="PANTHER" id="PTHR12461:SF105">
    <property type="entry name" value="HYPOXIA-INDUCIBLE FACTOR 1-ALPHA INHIBITOR"/>
    <property type="match status" value="1"/>
</dbReference>
<feature type="domain" description="JmjC" evidence="1">
    <location>
        <begin position="77"/>
        <end position="242"/>
    </location>
</feature>
<proteinExistence type="predicted"/>
<dbReference type="eggNOG" id="COG2850">
    <property type="taxonomic scope" value="Bacteria"/>
</dbReference>
<accession>E0TDB2</accession>
<sequence>MDSPDLDLLAAAYPDRHATFPVSLTHGALTRSALADLAEALPAELVEYNSGALPVAVDPQAVAPVPMTAREAIMAMDSHNLWMTLRNIERDATYRALLEETLAGFAAVAAPSTGPMMDRQGFVFLSSPGATTPFHIDEEHNVLIQIDGHKEMTIFSPADRAVVPQEALEDFHSGGHRNQPLPEALAARGETITLTPGQAVYVPPLAPHFVKVTGETPSLSLSVTWRSAASRRACYLHQINHTLRRYGARPRFPGVAPITDQLKIWGASATARLTGRW</sequence>
<dbReference type="OrthoDB" id="3776825at2"/>
<reference evidence="2 3" key="2">
    <citation type="journal article" date="2011" name="J. Bacteriol.">
        <title>Complete genome sequence of strain HTCC2503T of Parvularcula bermudensis, the type species of the order "Parvularculales" in the class Alphaproteobacteria.</title>
        <authorList>
            <person name="Oh H.M."/>
            <person name="Kang I."/>
            <person name="Vergin K.L."/>
            <person name="Kang D."/>
            <person name="Rhee K.H."/>
            <person name="Giovannoni S.J."/>
            <person name="Cho J.C."/>
        </authorList>
    </citation>
    <scope>NUCLEOTIDE SEQUENCE [LARGE SCALE GENOMIC DNA]</scope>
    <source>
        <strain evidence="3">ATCC BAA-594 / HTCC2503 / KCTC 12087</strain>
    </source>
</reference>
<dbReference type="PROSITE" id="PS51184">
    <property type="entry name" value="JMJC"/>
    <property type="match status" value="1"/>
</dbReference>
<dbReference type="RefSeq" id="WP_013300909.1">
    <property type="nucleotide sequence ID" value="NC_014414.1"/>
</dbReference>
<dbReference type="PANTHER" id="PTHR12461">
    <property type="entry name" value="HYPOXIA-INDUCIBLE FACTOR 1 ALPHA INHIBITOR-RELATED"/>
    <property type="match status" value="1"/>
</dbReference>
<dbReference type="HOGENOM" id="CLU_073266_0_0_5"/>
<evidence type="ECO:0000313" key="3">
    <source>
        <dbReference type="Proteomes" id="UP000001302"/>
    </source>
</evidence>
<protein>
    <submittedName>
        <fullName evidence="2">Transcription factor jumonji, jmjC</fullName>
    </submittedName>
</protein>
<evidence type="ECO:0000259" key="1">
    <source>
        <dbReference type="PROSITE" id="PS51184"/>
    </source>
</evidence>
<dbReference type="SMART" id="SM00558">
    <property type="entry name" value="JmjC"/>
    <property type="match status" value="1"/>
</dbReference>
<evidence type="ECO:0000313" key="2">
    <source>
        <dbReference type="EMBL" id="ADM09935.1"/>
    </source>
</evidence>
<dbReference type="Proteomes" id="UP000001302">
    <property type="component" value="Chromosome"/>
</dbReference>
<organism evidence="2 3">
    <name type="scientific">Parvularcula bermudensis (strain ATCC BAA-594 / HTCC2503 / KCTC 12087)</name>
    <dbReference type="NCBI Taxonomy" id="314260"/>
    <lineage>
        <taxon>Bacteria</taxon>
        <taxon>Pseudomonadati</taxon>
        <taxon>Pseudomonadota</taxon>
        <taxon>Alphaproteobacteria</taxon>
        <taxon>Parvularculales</taxon>
        <taxon>Parvularculaceae</taxon>
        <taxon>Parvularcula</taxon>
    </lineage>
</organism>
<name>E0TDB2_PARBH</name>
<keyword evidence="3" id="KW-1185">Reference proteome</keyword>
<dbReference type="InterPro" id="IPR003347">
    <property type="entry name" value="JmjC_dom"/>
</dbReference>
<dbReference type="SUPFAM" id="SSF51197">
    <property type="entry name" value="Clavaminate synthase-like"/>
    <property type="match status" value="1"/>
</dbReference>
<dbReference type="KEGG" id="pbr:PB2503_09409"/>
<gene>
    <name evidence="2" type="ordered locus">PB2503_09409</name>
</gene>
<reference evidence="3" key="1">
    <citation type="submission" date="2010-08" db="EMBL/GenBank/DDBJ databases">
        <title>Genome sequence of Parvularcula bermudensis HTCC2503.</title>
        <authorList>
            <person name="Kang D.-M."/>
            <person name="Oh H.-M."/>
            <person name="Cho J.-C."/>
        </authorList>
    </citation>
    <scope>NUCLEOTIDE SEQUENCE [LARGE SCALE GENOMIC DNA]</scope>
    <source>
        <strain evidence="3">ATCC BAA-594 / HTCC2503 / KCTC 12087</strain>
    </source>
</reference>
<dbReference type="InterPro" id="IPR041667">
    <property type="entry name" value="Cupin_8"/>
</dbReference>
<dbReference type="Gene3D" id="2.60.120.650">
    <property type="entry name" value="Cupin"/>
    <property type="match status" value="1"/>
</dbReference>